<feature type="domain" description="EAL" evidence="1">
    <location>
        <begin position="1"/>
        <end position="83"/>
    </location>
</feature>
<name>A0A1I1J2M9_9HYPH</name>
<sequence length="83" mass="8756">MSAKLPRSLRLSDHLSAHDLASTTAIEAIVALVEKAGTPCRVDFEITETAVMRDLEQASDGLIALLALGSRIALDDLAPATRA</sequence>
<evidence type="ECO:0000313" key="3">
    <source>
        <dbReference type="Proteomes" id="UP000182258"/>
    </source>
</evidence>
<proteinExistence type="predicted"/>
<dbReference type="Proteomes" id="UP000182258">
    <property type="component" value="Unassembled WGS sequence"/>
</dbReference>
<dbReference type="EMBL" id="FOMB01000005">
    <property type="protein sequence ID" value="SFC42859.1"/>
    <property type="molecule type" value="Genomic_DNA"/>
</dbReference>
<evidence type="ECO:0000313" key="2">
    <source>
        <dbReference type="EMBL" id="SFC42859.1"/>
    </source>
</evidence>
<accession>A0A1I1J2M9</accession>
<evidence type="ECO:0000259" key="1">
    <source>
        <dbReference type="PROSITE" id="PS50883"/>
    </source>
</evidence>
<gene>
    <name evidence="2" type="ORF">SAMN04488059_10548</name>
</gene>
<organism evidence="2 3">
    <name type="scientific">Devosia psychrophila</name>
    <dbReference type="NCBI Taxonomy" id="728005"/>
    <lineage>
        <taxon>Bacteria</taxon>
        <taxon>Pseudomonadati</taxon>
        <taxon>Pseudomonadota</taxon>
        <taxon>Alphaproteobacteria</taxon>
        <taxon>Hyphomicrobiales</taxon>
        <taxon>Devosiaceae</taxon>
        <taxon>Devosia</taxon>
    </lineage>
</organism>
<dbReference type="STRING" id="728005.SAMN04488059_10548"/>
<dbReference type="InterPro" id="IPR035919">
    <property type="entry name" value="EAL_sf"/>
</dbReference>
<reference evidence="2 3" key="1">
    <citation type="submission" date="2016-10" db="EMBL/GenBank/DDBJ databases">
        <authorList>
            <person name="de Groot N.N."/>
        </authorList>
    </citation>
    <scope>NUCLEOTIDE SEQUENCE [LARGE SCALE GENOMIC DNA]</scope>
    <source>
        <strain evidence="2 3">CGMCC 1.10210</strain>
    </source>
</reference>
<protein>
    <submittedName>
        <fullName evidence="2">EAL domain-containing protein</fullName>
    </submittedName>
</protein>
<dbReference type="AlphaFoldDB" id="A0A1I1J2M9"/>
<dbReference type="InterPro" id="IPR001633">
    <property type="entry name" value="EAL_dom"/>
</dbReference>
<dbReference type="PROSITE" id="PS50883">
    <property type="entry name" value="EAL"/>
    <property type="match status" value="1"/>
</dbReference>
<dbReference type="Gene3D" id="3.20.20.450">
    <property type="entry name" value="EAL domain"/>
    <property type="match status" value="1"/>
</dbReference>
<dbReference type="SUPFAM" id="SSF141868">
    <property type="entry name" value="EAL domain-like"/>
    <property type="match status" value="1"/>
</dbReference>
<dbReference type="OrthoDB" id="1673646at2"/>